<gene>
    <name evidence="1" type="ORF">S12H4_28686</name>
</gene>
<accession>X1SEY2</accession>
<name>X1SEY2_9ZZZZ</name>
<proteinExistence type="predicted"/>
<protein>
    <recommendedName>
        <fullName evidence="2">Glycosyl hydrolase family 32 N-terminal domain-containing protein</fullName>
    </recommendedName>
</protein>
<evidence type="ECO:0008006" key="2">
    <source>
        <dbReference type="Google" id="ProtNLM"/>
    </source>
</evidence>
<comment type="caution">
    <text evidence="1">The sequence shown here is derived from an EMBL/GenBank/DDBJ whole genome shotgun (WGS) entry which is preliminary data.</text>
</comment>
<dbReference type="InterPro" id="IPR023296">
    <property type="entry name" value="Glyco_hydro_beta-prop_sf"/>
</dbReference>
<reference evidence="1" key="1">
    <citation type="journal article" date="2014" name="Front. Microbiol.">
        <title>High frequency of phylogenetically diverse reductive dehalogenase-homologous genes in deep subseafloor sedimentary metagenomes.</title>
        <authorList>
            <person name="Kawai M."/>
            <person name="Futagami T."/>
            <person name="Toyoda A."/>
            <person name="Takaki Y."/>
            <person name="Nishi S."/>
            <person name="Hori S."/>
            <person name="Arai W."/>
            <person name="Tsubouchi T."/>
            <person name="Morono Y."/>
            <person name="Uchiyama I."/>
            <person name="Ito T."/>
            <person name="Fujiyama A."/>
            <person name="Inagaki F."/>
            <person name="Takami H."/>
        </authorList>
    </citation>
    <scope>NUCLEOTIDE SEQUENCE</scope>
    <source>
        <strain evidence="1">Expedition CK06-06</strain>
    </source>
</reference>
<evidence type="ECO:0000313" key="1">
    <source>
        <dbReference type="EMBL" id="GAI91493.1"/>
    </source>
</evidence>
<sequence>MPGKKVLFTGFFLGLFVAQAVSGANTEPNAAVDFSGIKSPIVLRGDSRTAYRDPAALYHAGTFYLFYTLVRTEADGRIYSYTAVSTSRDLQGFSAPRIITPKVD</sequence>
<dbReference type="AlphaFoldDB" id="X1SEY2"/>
<dbReference type="EMBL" id="BARW01016476">
    <property type="protein sequence ID" value="GAI91493.1"/>
    <property type="molecule type" value="Genomic_DNA"/>
</dbReference>
<dbReference type="SUPFAM" id="SSF75005">
    <property type="entry name" value="Arabinanase/levansucrase/invertase"/>
    <property type="match status" value="1"/>
</dbReference>
<organism evidence="1">
    <name type="scientific">marine sediment metagenome</name>
    <dbReference type="NCBI Taxonomy" id="412755"/>
    <lineage>
        <taxon>unclassified sequences</taxon>
        <taxon>metagenomes</taxon>
        <taxon>ecological metagenomes</taxon>
    </lineage>
</organism>